<keyword evidence="3" id="KW-1185">Reference proteome</keyword>
<dbReference type="RefSeq" id="WP_270155828.1">
    <property type="nucleotide sequence ID" value="NZ_JAPNNL010000056.1"/>
</dbReference>
<evidence type="ECO:0000313" key="2">
    <source>
        <dbReference type="EMBL" id="MDA0634993.1"/>
    </source>
</evidence>
<feature type="transmembrane region" description="Helical" evidence="1">
    <location>
        <begin position="20"/>
        <end position="44"/>
    </location>
</feature>
<comment type="caution">
    <text evidence="2">The sequence shown here is derived from an EMBL/GenBank/DDBJ whole genome shotgun (WGS) entry which is preliminary data.</text>
</comment>
<dbReference type="Proteomes" id="UP001144036">
    <property type="component" value="Unassembled WGS sequence"/>
</dbReference>
<feature type="transmembrane region" description="Helical" evidence="1">
    <location>
        <begin position="98"/>
        <end position="122"/>
    </location>
</feature>
<proteinExistence type="predicted"/>
<keyword evidence="1" id="KW-0472">Membrane</keyword>
<sequence length="152" mass="16272">MDTYDAGVSPTHEGRLAERVVAAALAGVILPFVQFGWLLLAAALSDDSHCGHFGCIGLLADAWAVSNWVAALVAWPLLHLLRVRPAWFPAMLAPFFLVPIWELAGFPVNVVAGLFAYPLAVLVSAPHLSWRQRGLVLALFLLACAFLALSSG</sequence>
<evidence type="ECO:0000256" key="1">
    <source>
        <dbReference type="SAM" id="Phobius"/>
    </source>
</evidence>
<evidence type="ECO:0008006" key="4">
    <source>
        <dbReference type="Google" id="ProtNLM"/>
    </source>
</evidence>
<organism evidence="2 3">
    <name type="scientific">Nonomuraea corallina</name>
    <dbReference type="NCBI Taxonomy" id="2989783"/>
    <lineage>
        <taxon>Bacteria</taxon>
        <taxon>Bacillati</taxon>
        <taxon>Actinomycetota</taxon>
        <taxon>Actinomycetes</taxon>
        <taxon>Streptosporangiales</taxon>
        <taxon>Streptosporangiaceae</taxon>
        <taxon>Nonomuraea</taxon>
    </lineage>
</organism>
<feature type="transmembrane region" description="Helical" evidence="1">
    <location>
        <begin position="56"/>
        <end position="78"/>
    </location>
</feature>
<keyword evidence="1" id="KW-0812">Transmembrane</keyword>
<evidence type="ECO:0000313" key="3">
    <source>
        <dbReference type="Proteomes" id="UP001144036"/>
    </source>
</evidence>
<protein>
    <recommendedName>
        <fullName evidence="4">Sensor histidine kinase</fullName>
    </recommendedName>
</protein>
<feature type="transmembrane region" description="Helical" evidence="1">
    <location>
        <begin position="134"/>
        <end position="151"/>
    </location>
</feature>
<gene>
    <name evidence="2" type="ORF">OUY22_16350</name>
</gene>
<name>A0ABT4SCR0_9ACTN</name>
<dbReference type="EMBL" id="JAPNNL010000056">
    <property type="protein sequence ID" value="MDA0634993.1"/>
    <property type="molecule type" value="Genomic_DNA"/>
</dbReference>
<accession>A0ABT4SCR0</accession>
<reference evidence="2" key="1">
    <citation type="submission" date="2022-11" db="EMBL/GenBank/DDBJ databases">
        <title>Nonomuraea corallina sp. nov., a new species of the genus Nonomuraea isolated from sea side sediment in Thai sea.</title>
        <authorList>
            <person name="Ngamcharungchit C."/>
            <person name="Matsumoto A."/>
            <person name="Suriyachadkun C."/>
            <person name="Panbangred W."/>
            <person name="Inahashi Y."/>
            <person name="Intra B."/>
        </authorList>
    </citation>
    <scope>NUCLEOTIDE SEQUENCE</scope>
    <source>
        <strain evidence="2">MCN248</strain>
    </source>
</reference>
<keyword evidence="1" id="KW-1133">Transmembrane helix</keyword>